<feature type="compositionally biased region" description="Low complexity" evidence="1">
    <location>
        <begin position="33"/>
        <end position="45"/>
    </location>
</feature>
<feature type="compositionally biased region" description="Basic and acidic residues" evidence="1">
    <location>
        <begin position="145"/>
        <end position="163"/>
    </location>
</feature>
<feature type="region of interest" description="Disordered" evidence="1">
    <location>
        <begin position="29"/>
        <end position="89"/>
    </location>
</feature>
<comment type="caution">
    <text evidence="2">The sequence shown here is derived from an EMBL/GenBank/DDBJ whole genome shotgun (WGS) entry which is preliminary data.</text>
</comment>
<evidence type="ECO:0000256" key="1">
    <source>
        <dbReference type="SAM" id="MobiDB-lite"/>
    </source>
</evidence>
<proteinExistence type="predicted"/>
<accession>A0A3L6Q775</accession>
<keyword evidence="3" id="KW-1185">Reference proteome</keyword>
<evidence type="ECO:0000313" key="3">
    <source>
        <dbReference type="Proteomes" id="UP000275267"/>
    </source>
</evidence>
<sequence length="174" mass="18983">MLFHRTQLCVGLDADRPAWSSAARFLQSELRRSPQQPSPSARAARPQPPRPHCRISLVVSGRKRREKSTGTARGLRQVRAPGRAAAGCSRRARQGRIGIGGAAGRGRRWSCELVLHAQRERRRGACPVAVRRPSLHSLHAGKGGEGGDRSAYSKEEEGHDRCSRQAQSCGVPRG</sequence>
<reference evidence="3" key="1">
    <citation type="journal article" date="2019" name="Nat. Commun.">
        <title>The genome of broomcorn millet.</title>
        <authorList>
            <person name="Zou C."/>
            <person name="Miki D."/>
            <person name="Li D."/>
            <person name="Tang Q."/>
            <person name="Xiao L."/>
            <person name="Rajput S."/>
            <person name="Deng P."/>
            <person name="Jia W."/>
            <person name="Huang R."/>
            <person name="Zhang M."/>
            <person name="Sun Y."/>
            <person name="Hu J."/>
            <person name="Fu X."/>
            <person name="Schnable P.S."/>
            <person name="Li F."/>
            <person name="Zhang H."/>
            <person name="Feng B."/>
            <person name="Zhu X."/>
            <person name="Liu R."/>
            <person name="Schnable J.C."/>
            <person name="Zhu J.-K."/>
            <person name="Zhang H."/>
        </authorList>
    </citation>
    <scope>NUCLEOTIDE SEQUENCE [LARGE SCALE GENOMIC DNA]</scope>
</reference>
<organism evidence="2 3">
    <name type="scientific">Panicum miliaceum</name>
    <name type="common">Proso millet</name>
    <name type="synonym">Broomcorn millet</name>
    <dbReference type="NCBI Taxonomy" id="4540"/>
    <lineage>
        <taxon>Eukaryota</taxon>
        <taxon>Viridiplantae</taxon>
        <taxon>Streptophyta</taxon>
        <taxon>Embryophyta</taxon>
        <taxon>Tracheophyta</taxon>
        <taxon>Spermatophyta</taxon>
        <taxon>Magnoliopsida</taxon>
        <taxon>Liliopsida</taxon>
        <taxon>Poales</taxon>
        <taxon>Poaceae</taxon>
        <taxon>PACMAD clade</taxon>
        <taxon>Panicoideae</taxon>
        <taxon>Panicodae</taxon>
        <taxon>Paniceae</taxon>
        <taxon>Panicinae</taxon>
        <taxon>Panicum</taxon>
        <taxon>Panicum sect. Panicum</taxon>
    </lineage>
</organism>
<dbReference type="AlphaFoldDB" id="A0A3L6Q775"/>
<dbReference type="EMBL" id="PQIB02000013">
    <property type="protein sequence ID" value="RLM73516.1"/>
    <property type="molecule type" value="Genomic_DNA"/>
</dbReference>
<dbReference type="Proteomes" id="UP000275267">
    <property type="component" value="Unassembled WGS sequence"/>
</dbReference>
<feature type="compositionally biased region" description="Low complexity" evidence="1">
    <location>
        <begin position="79"/>
        <end position="89"/>
    </location>
</feature>
<gene>
    <name evidence="2" type="ORF">C2845_PM15G03230</name>
</gene>
<feature type="region of interest" description="Disordered" evidence="1">
    <location>
        <begin position="132"/>
        <end position="174"/>
    </location>
</feature>
<protein>
    <submittedName>
        <fullName evidence="2">Uncharacterized protein</fullName>
    </submittedName>
</protein>
<evidence type="ECO:0000313" key="2">
    <source>
        <dbReference type="EMBL" id="RLM73516.1"/>
    </source>
</evidence>
<name>A0A3L6Q775_PANMI</name>